<organism evidence="1 2">
    <name type="scientific">Spirosoma sordidisoli</name>
    <dbReference type="NCBI Taxonomy" id="2502893"/>
    <lineage>
        <taxon>Bacteria</taxon>
        <taxon>Pseudomonadati</taxon>
        <taxon>Bacteroidota</taxon>
        <taxon>Cytophagia</taxon>
        <taxon>Cytophagales</taxon>
        <taxon>Cytophagaceae</taxon>
        <taxon>Spirosoma</taxon>
    </lineage>
</organism>
<reference evidence="1 2" key="1">
    <citation type="submission" date="2019-01" db="EMBL/GenBank/DDBJ databases">
        <title>Spirosoma flava sp. nov., a propanil-degrading bacterium isolated from herbicide-contaminated soil.</title>
        <authorList>
            <person name="Zhang L."/>
            <person name="Jiang J.-D."/>
        </authorList>
    </citation>
    <scope>NUCLEOTIDE SEQUENCE [LARGE SCALE GENOMIC DNA]</scope>
    <source>
        <strain evidence="1 2">TY50</strain>
    </source>
</reference>
<accession>A0A4Q2UDU7</accession>
<sequence length="120" mass="13858">MYKIVAAVNSMIENQHLIEPVIKSASGGLFFTYNSKFKWSIIENEQGIFSLFYYPGNQSLEELAAYTYDDWRKFKEEVVYSTQELKTKEAIESFSELYKILQTKVFGIDSVLDDIIKTAA</sequence>
<evidence type="ECO:0000313" key="2">
    <source>
        <dbReference type="Proteomes" id="UP000290407"/>
    </source>
</evidence>
<dbReference type="AlphaFoldDB" id="A0A4Q2UDU7"/>
<dbReference type="Proteomes" id="UP000290407">
    <property type="component" value="Unassembled WGS sequence"/>
</dbReference>
<dbReference type="RefSeq" id="WP_129605308.1">
    <property type="nucleotide sequence ID" value="NZ_SBLB01000008.1"/>
</dbReference>
<dbReference type="EMBL" id="SBLB01000008">
    <property type="protein sequence ID" value="RYC67383.1"/>
    <property type="molecule type" value="Genomic_DNA"/>
</dbReference>
<comment type="caution">
    <text evidence="1">The sequence shown here is derived from an EMBL/GenBank/DDBJ whole genome shotgun (WGS) entry which is preliminary data.</text>
</comment>
<evidence type="ECO:0000313" key="1">
    <source>
        <dbReference type="EMBL" id="RYC67383.1"/>
    </source>
</evidence>
<name>A0A4Q2UDU7_9BACT</name>
<keyword evidence="2" id="KW-1185">Reference proteome</keyword>
<proteinExistence type="predicted"/>
<protein>
    <submittedName>
        <fullName evidence="1">Uncharacterized protein</fullName>
    </submittedName>
</protein>
<gene>
    <name evidence="1" type="ORF">EQG79_25045</name>
</gene>